<comment type="caution">
    <text evidence="12">The sequence shown here is derived from an EMBL/GenBank/DDBJ whole genome shotgun (WGS) entry which is preliminary data.</text>
</comment>
<evidence type="ECO:0000256" key="4">
    <source>
        <dbReference type="ARBA" id="ARBA00022723"/>
    </source>
</evidence>
<evidence type="ECO:0000259" key="9">
    <source>
        <dbReference type="Pfam" id="PF02879"/>
    </source>
</evidence>
<dbReference type="EMBL" id="JAUEIF010000005">
    <property type="protein sequence ID" value="MDN0025266.1"/>
    <property type="molecule type" value="Genomic_DNA"/>
</dbReference>
<dbReference type="InterPro" id="IPR005844">
    <property type="entry name" value="A-D-PHexomutase_a/b/a-I"/>
</dbReference>
<dbReference type="Proteomes" id="UP001167831">
    <property type="component" value="Unassembled WGS sequence"/>
</dbReference>
<organism evidence="12 14">
    <name type="scientific">Leyella lascolaii</name>
    <dbReference type="NCBI Taxonomy" id="1776379"/>
    <lineage>
        <taxon>Bacteria</taxon>
        <taxon>Pseudomonadati</taxon>
        <taxon>Bacteroidota</taxon>
        <taxon>Bacteroidia</taxon>
        <taxon>Bacteroidales</taxon>
        <taxon>Prevotellaceae</taxon>
        <taxon>Leyella</taxon>
    </lineage>
</organism>
<dbReference type="Proteomes" id="UP001168478">
    <property type="component" value="Unassembled WGS sequence"/>
</dbReference>
<evidence type="ECO:0000313" key="11">
    <source>
        <dbReference type="EMBL" id="MDN0023030.1"/>
    </source>
</evidence>
<gene>
    <name evidence="11" type="ORF">QVN81_08375</name>
    <name evidence="12" type="ORF">QVN84_07010</name>
</gene>
<feature type="domain" description="Alpha-D-phosphohexomutase alpha/beta/alpha" evidence="10">
    <location>
        <begin position="328"/>
        <end position="450"/>
    </location>
</feature>
<evidence type="ECO:0000256" key="3">
    <source>
        <dbReference type="ARBA" id="ARBA00022553"/>
    </source>
</evidence>
<evidence type="ECO:0000256" key="2">
    <source>
        <dbReference type="ARBA" id="ARBA00010231"/>
    </source>
</evidence>
<dbReference type="PRINTS" id="PR00509">
    <property type="entry name" value="PGMPMM"/>
</dbReference>
<dbReference type="InterPro" id="IPR016055">
    <property type="entry name" value="A-D-PHexomutase_a/b/a-I/II/III"/>
</dbReference>
<dbReference type="InterPro" id="IPR005841">
    <property type="entry name" value="Alpha-D-phosphohexomutase_SF"/>
</dbReference>
<protein>
    <submittedName>
        <fullName evidence="12">Phospho-sugar mutase</fullName>
        <ecNumber evidence="12">5.4.2.-</ecNumber>
    </submittedName>
</protein>
<evidence type="ECO:0000313" key="13">
    <source>
        <dbReference type="Proteomes" id="UP001167831"/>
    </source>
</evidence>
<dbReference type="Pfam" id="PF02879">
    <property type="entry name" value="PGM_PMM_II"/>
    <property type="match status" value="1"/>
</dbReference>
<evidence type="ECO:0000259" key="8">
    <source>
        <dbReference type="Pfam" id="PF02878"/>
    </source>
</evidence>
<dbReference type="Pfam" id="PF02880">
    <property type="entry name" value="PGM_PMM_III"/>
    <property type="match status" value="1"/>
</dbReference>
<dbReference type="CDD" id="cd05799">
    <property type="entry name" value="PGM2"/>
    <property type="match status" value="1"/>
</dbReference>
<dbReference type="Pfam" id="PF02878">
    <property type="entry name" value="PGM_PMM_I"/>
    <property type="match status" value="1"/>
</dbReference>
<evidence type="ECO:0000259" key="10">
    <source>
        <dbReference type="Pfam" id="PF02880"/>
    </source>
</evidence>
<dbReference type="PROSITE" id="PS00710">
    <property type="entry name" value="PGM_PMM"/>
    <property type="match status" value="1"/>
</dbReference>
<accession>A0AAW7JMI8</accession>
<dbReference type="AlphaFoldDB" id="A0AAW7JMI8"/>
<dbReference type="InterPro" id="IPR005846">
    <property type="entry name" value="A-D-PHexomutase_a/b/a-III"/>
</dbReference>
<feature type="domain" description="Alpha-D-phosphohexomutase alpha/beta/alpha" evidence="9">
    <location>
        <begin position="213"/>
        <end position="318"/>
    </location>
</feature>
<keyword evidence="6 12" id="KW-0413">Isomerase</keyword>
<dbReference type="EMBL" id="JAUEIE010000007">
    <property type="protein sequence ID" value="MDN0023030.1"/>
    <property type="molecule type" value="Genomic_DNA"/>
</dbReference>
<dbReference type="Gene3D" id="3.30.310.50">
    <property type="entry name" value="Alpha-D-phosphohexomutase, C-terminal domain"/>
    <property type="match status" value="1"/>
</dbReference>
<dbReference type="InterPro" id="IPR005845">
    <property type="entry name" value="A-D-PHexomutase_a/b/a-II"/>
</dbReference>
<proteinExistence type="inferred from homology"/>
<feature type="domain" description="Alpha-D-phosphohexomutase alpha/beta/alpha" evidence="8">
    <location>
        <begin position="52"/>
        <end position="189"/>
    </location>
</feature>
<keyword evidence="5 7" id="KW-0460">Magnesium</keyword>
<keyword evidence="13" id="KW-1185">Reference proteome</keyword>
<dbReference type="RefSeq" id="WP_068855384.1">
    <property type="nucleotide sequence ID" value="NZ_CALUKV010000005.1"/>
</dbReference>
<keyword evidence="4 7" id="KW-0479">Metal-binding</keyword>
<dbReference type="GO" id="GO:0000287">
    <property type="term" value="F:magnesium ion binding"/>
    <property type="evidence" value="ECO:0007669"/>
    <property type="project" value="InterPro"/>
</dbReference>
<dbReference type="GO" id="GO:0006166">
    <property type="term" value="P:purine ribonucleoside salvage"/>
    <property type="evidence" value="ECO:0007669"/>
    <property type="project" value="TreeGrafter"/>
</dbReference>
<reference evidence="12" key="1">
    <citation type="submission" date="2023-06" db="EMBL/GenBank/DDBJ databases">
        <authorList>
            <person name="Zeman M."/>
            <person name="Kubasova T."/>
            <person name="Jahodarova E."/>
            <person name="Nykrynova M."/>
            <person name="Rychlik I."/>
        </authorList>
    </citation>
    <scope>NUCLEOTIDE SEQUENCE</scope>
    <source>
        <strain evidence="12">ET15</strain>
        <strain evidence="11">ET37</strain>
    </source>
</reference>
<dbReference type="PANTHER" id="PTHR45745">
    <property type="entry name" value="PHOSPHOMANNOMUTASE 45A"/>
    <property type="match status" value="1"/>
</dbReference>
<dbReference type="Gene3D" id="3.40.120.10">
    <property type="entry name" value="Alpha-D-Glucose-1,6-Bisphosphate, subunit A, domain 3"/>
    <property type="match status" value="3"/>
</dbReference>
<dbReference type="GO" id="GO:0005975">
    <property type="term" value="P:carbohydrate metabolic process"/>
    <property type="evidence" value="ECO:0007669"/>
    <property type="project" value="InterPro"/>
</dbReference>
<comment type="cofactor">
    <cofactor evidence="1">
        <name>Mg(2+)</name>
        <dbReference type="ChEBI" id="CHEBI:18420"/>
    </cofactor>
</comment>
<evidence type="ECO:0000256" key="5">
    <source>
        <dbReference type="ARBA" id="ARBA00022842"/>
    </source>
</evidence>
<keyword evidence="3" id="KW-0597">Phosphoprotein</keyword>
<evidence type="ECO:0000313" key="14">
    <source>
        <dbReference type="Proteomes" id="UP001168478"/>
    </source>
</evidence>
<comment type="similarity">
    <text evidence="2 7">Belongs to the phosphohexose mutase family.</text>
</comment>
<dbReference type="InterPro" id="IPR036900">
    <property type="entry name" value="A-D-PHexomutase_C_sf"/>
</dbReference>
<dbReference type="SUPFAM" id="SSF55957">
    <property type="entry name" value="Phosphoglucomutase, C-terminal domain"/>
    <property type="match status" value="1"/>
</dbReference>
<evidence type="ECO:0000256" key="7">
    <source>
        <dbReference type="RuleBase" id="RU004326"/>
    </source>
</evidence>
<dbReference type="PANTHER" id="PTHR45745:SF1">
    <property type="entry name" value="PHOSPHOGLUCOMUTASE 2B-RELATED"/>
    <property type="match status" value="1"/>
</dbReference>
<dbReference type="SUPFAM" id="SSF53738">
    <property type="entry name" value="Phosphoglucomutase, first 3 domains"/>
    <property type="match status" value="3"/>
</dbReference>
<dbReference type="GO" id="GO:0008973">
    <property type="term" value="F:phosphopentomutase activity"/>
    <property type="evidence" value="ECO:0007669"/>
    <property type="project" value="TreeGrafter"/>
</dbReference>
<dbReference type="InterPro" id="IPR016066">
    <property type="entry name" value="A-D-PHexomutase_CS"/>
</dbReference>
<evidence type="ECO:0000256" key="1">
    <source>
        <dbReference type="ARBA" id="ARBA00001946"/>
    </source>
</evidence>
<name>A0AAW7JMI8_9BACT</name>
<reference evidence="12" key="2">
    <citation type="submission" date="2023-08" db="EMBL/GenBank/DDBJ databases">
        <title>Identification and characterization of horizontal gene transfer across gut microbiota members of farm animals based on homology search.</title>
        <authorList>
            <person name="Schwarzerova J."/>
            <person name="Nykrynova M."/>
            <person name="Jureckova K."/>
            <person name="Cejkova D."/>
            <person name="Rychlik I."/>
        </authorList>
    </citation>
    <scope>NUCLEOTIDE SEQUENCE</scope>
    <source>
        <strain evidence="12">ET15</strain>
        <strain evidence="11">ET37</strain>
    </source>
</reference>
<sequence>MENNTELVALCTDKAKQWLSPSFDEGTRKSVQAMLDNSDKTELIECFYKDLEFGTGGLRGIMGAGSNRMNIYTVGMATQGFANYLKKNFAGRSSVSVVVCHDCRNNSRLFAETVADIFSANGIKVYLFDDMRPTPECSFAIRHLGCQAGVNITASHNPREYNGYKAYWEDGAQVLSPHDVGIIDEVNKVKVDDVKFTGDKSLIQIIGEEVDNAYLEQVQTVSIDPEVIKRQKDLKIVYTPLHGTGMMLIPQSLKKWGFENVHCVKEQMVRSGDFPTVKSPNPENGEALTLALRDAKEMDADIVMASDPDADRVGMACKNDKGEWILINGNQTCLIFLYYIITNRIKTGKMKPTDFIVKTIVTTETIKQIADKQHIEMRDCYTGFKWIAREIALSEGKQQYIGGGEESYGFLAEDFVRDKDAVSACSLLAEICAYAKDQGKTLYDLLMDIYIEYGFSKETTINVVRPGKSGADEIQAMMSNFRKNPPTELGGSKVVLVKDYLTLEQKDAEGNVEKIDMPATSNVLQWFCEDNTKVSVRPSGTEPKIKFYLEIKGNMKCAGCYERCDKESAEKVEAIKKTLGLD</sequence>
<evidence type="ECO:0000313" key="12">
    <source>
        <dbReference type="EMBL" id="MDN0025266.1"/>
    </source>
</evidence>
<dbReference type="EC" id="5.4.2.-" evidence="12"/>
<evidence type="ECO:0000256" key="6">
    <source>
        <dbReference type="ARBA" id="ARBA00023235"/>
    </source>
</evidence>